<comment type="subcellular location">
    <subcellularLocation>
        <location evidence="1 10">Cell membrane</location>
        <topology evidence="1 10">Multi-pass membrane protein</topology>
    </subcellularLocation>
</comment>
<gene>
    <name evidence="12" type="ORF">GDO54_009962</name>
</gene>
<keyword evidence="4 9" id="KW-0812">Transmembrane</keyword>
<evidence type="ECO:0000256" key="5">
    <source>
        <dbReference type="ARBA" id="ARBA00022725"/>
    </source>
</evidence>
<dbReference type="EMBL" id="DYDO01000004">
    <property type="protein sequence ID" value="DBA25587.1"/>
    <property type="molecule type" value="Genomic_DNA"/>
</dbReference>
<evidence type="ECO:0000256" key="3">
    <source>
        <dbReference type="ARBA" id="ARBA00022606"/>
    </source>
</evidence>
<sequence>MEPWNQTSLKEFILVGFPQNMQICVSFFVALFLMYLFIIFGNGFLIAAIIISPKLHLPMYYFLCNLAFIDLSFSTSSLPKVFIDIFSVRRTITVTGCMVQMYCGRFLGSAESFLLAVMAYDRYVAISFPLYYNIIMNWKICMNIIIIMWHGNFIISVVPFILRSLVFCRANKLDHFVCEMLAVLELACGDLTYFKVTMFVVSFFILVVPLVFILVSYILIVSSILKIRSTEGKSKAFSTCASHLTVVFMFYGTSISMYIGQKKSFSSNLKYFSLVYGVVTPVLNPLIYSLRNNDVKDAFHKIFERVSR</sequence>
<evidence type="ECO:0000256" key="4">
    <source>
        <dbReference type="ARBA" id="ARBA00022692"/>
    </source>
</evidence>
<dbReference type="PANTHER" id="PTHR26453">
    <property type="entry name" value="OLFACTORY RECEPTOR"/>
    <property type="match status" value="1"/>
</dbReference>
<feature type="transmembrane region" description="Helical" evidence="10">
    <location>
        <begin position="237"/>
        <end position="259"/>
    </location>
</feature>
<dbReference type="PRINTS" id="PR00237">
    <property type="entry name" value="GPCRRHODOPSN"/>
</dbReference>
<dbReference type="FunFam" id="1.20.1070.10:FF:000001">
    <property type="entry name" value="Olfactory receptor"/>
    <property type="match status" value="1"/>
</dbReference>
<feature type="domain" description="G-protein coupled receptors family 1 profile" evidence="11">
    <location>
        <begin position="41"/>
        <end position="288"/>
    </location>
</feature>
<evidence type="ECO:0000256" key="6">
    <source>
        <dbReference type="ARBA" id="ARBA00022989"/>
    </source>
</evidence>
<evidence type="ECO:0000313" key="13">
    <source>
        <dbReference type="Proteomes" id="UP001181693"/>
    </source>
</evidence>
<feature type="transmembrane region" description="Helical" evidence="10">
    <location>
        <begin position="99"/>
        <end position="120"/>
    </location>
</feature>
<keyword evidence="8 9" id="KW-0807">Transducer</keyword>
<evidence type="ECO:0000256" key="10">
    <source>
        <dbReference type="RuleBase" id="RU363047"/>
    </source>
</evidence>
<keyword evidence="9" id="KW-0297">G-protein coupled receptor</keyword>
<dbReference type="GO" id="GO:0004930">
    <property type="term" value="F:G protein-coupled receptor activity"/>
    <property type="evidence" value="ECO:0007669"/>
    <property type="project" value="UniProtKB-KW"/>
</dbReference>
<name>A0AAV3AG76_PYXAD</name>
<evidence type="ECO:0000256" key="1">
    <source>
        <dbReference type="ARBA" id="ARBA00004651"/>
    </source>
</evidence>
<keyword evidence="7 10" id="KW-0472">Membrane</keyword>
<reference evidence="12" key="1">
    <citation type="thesis" date="2020" institute="ProQuest LLC" country="789 East Eisenhower Parkway, Ann Arbor, MI, USA">
        <title>Comparative Genomics and Chromosome Evolution.</title>
        <authorList>
            <person name="Mudd A.B."/>
        </authorList>
    </citation>
    <scope>NUCLEOTIDE SEQUENCE</scope>
    <source>
        <strain evidence="12">1538</strain>
        <tissue evidence="12">Blood</tissue>
    </source>
</reference>
<evidence type="ECO:0000256" key="2">
    <source>
        <dbReference type="ARBA" id="ARBA00022475"/>
    </source>
</evidence>
<evidence type="ECO:0000256" key="8">
    <source>
        <dbReference type="ARBA" id="ARBA00023224"/>
    </source>
</evidence>
<dbReference type="InterPro" id="IPR000725">
    <property type="entry name" value="Olfact_rcpt"/>
</dbReference>
<proteinExistence type="inferred from homology"/>
<feature type="transmembrane region" description="Helical" evidence="10">
    <location>
        <begin position="59"/>
        <end position="79"/>
    </location>
</feature>
<dbReference type="Proteomes" id="UP001181693">
    <property type="component" value="Unassembled WGS sequence"/>
</dbReference>
<comment type="similarity">
    <text evidence="9">Belongs to the G-protein coupled receptor 1 family.</text>
</comment>
<dbReference type="PRINTS" id="PR00245">
    <property type="entry name" value="OLFACTORYR"/>
</dbReference>
<dbReference type="SUPFAM" id="SSF81321">
    <property type="entry name" value="Family A G protein-coupled receptor-like"/>
    <property type="match status" value="1"/>
</dbReference>
<evidence type="ECO:0000256" key="7">
    <source>
        <dbReference type="ARBA" id="ARBA00023136"/>
    </source>
</evidence>
<evidence type="ECO:0000313" key="12">
    <source>
        <dbReference type="EMBL" id="DBA25587.1"/>
    </source>
</evidence>
<evidence type="ECO:0000256" key="9">
    <source>
        <dbReference type="RuleBase" id="RU000688"/>
    </source>
</evidence>
<feature type="transmembrane region" description="Helical" evidence="10">
    <location>
        <begin position="140"/>
        <end position="162"/>
    </location>
</feature>
<keyword evidence="13" id="KW-1185">Reference proteome</keyword>
<dbReference type="Pfam" id="PF13853">
    <property type="entry name" value="7tm_4"/>
    <property type="match status" value="1"/>
</dbReference>
<dbReference type="GO" id="GO:0005886">
    <property type="term" value="C:plasma membrane"/>
    <property type="evidence" value="ECO:0007669"/>
    <property type="project" value="UniProtKB-SubCell"/>
</dbReference>
<protein>
    <recommendedName>
        <fullName evidence="10">Olfactory receptor</fullName>
    </recommendedName>
</protein>
<keyword evidence="5 10" id="KW-0552">Olfaction</keyword>
<keyword evidence="9" id="KW-0675">Receptor</keyword>
<evidence type="ECO:0000259" key="11">
    <source>
        <dbReference type="PROSITE" id="PS50262"/>
    </source>
</evidence>
<keyword evidence="2 10" id="KW-1003">Cell membrane</keyword>
<feature type="transmembrane region" description="Helical" evidence="10">
    <location>
        <begin position="20"/>
        <end position="47"/>
    </location>
</feature>
<accession>A0AAV3AG76</accession>
<keyword evidence="6 10" id="KW-1133">Transmembrane helix</keyword>
<dbReference type="Gene3D" id="1.20.1070.10">
    <property type="entry name" value="Rhodopsin 7-helix transmembrane proteins"/>
    <property type="match status" value="1"/>
</dbReference>
<dbReference type="AlphaFoldDB" id="A0AAV3AG76"/>
<dbReference type="InterPro" id="IPR000276">
    <property type="entry name" value="GPCR_Rhodpsn"/>
</dbReference>
<organism evidence="12 13">
    <name type="scientific">Pyxicephalus adspersus</name>
    <name type="common">African bullfrog</name>
    <dbReference type="NCBI Taxonomy" id="30357"/>
    <lineage>
        <taxon>Eukaryota</taxon>
        <taxon>Metazoa</taxon>
        <taxon>Chordata</taxon>
        <taxon>Craniata</taxon>
        <taxon>Vertebrata</taxon>
        <taxon>Euteleostomi</taxon>
        <taxon>Amphibia</taxon>
        <taxon>Batrachia</taxon>
        <taxon>Anura</taxon>
        <taxon>Neobatrachia</taxon>
        <taxon>Ranoidea</taxon>
        <taxon>Pyxicephalidae</taxon>
        <taxon>Pyxicephalinae</taxon>
        <taxon>Pyxicephalus</taxon>
    </lineage>
</organism>
<feature type="transmembrane region" description="Helical" evidence="10">
    <location>
        <begin position="199"/>
        <end position="225"/>
    </location>
</feature>
<feature type="transmembrane region" description="Helical" evidence="10">
    <location>
        <begin position="271"/>
        <end position="290"/>
    </location>
</feature>
<dbReference type="PROSITE" id="PS00237">
    <property type="entry name" value="G_PROTEIN_RECEP_F1_1"/>
    <property type="match status" value="1"/>
</dbReference>
<comment type="caution">
    <text evidence="12">The sequence shown here is derived from an EMBL/GenBank/DDBJ whole genome shotgun (WGS) entry which is preliminary data.</text>
</comment>
<keyword evidence="3 10" id="KW-0716">Sensory transduction</keyword>
<dbReference type="PROSITE" id="PS50262">
    <property type="entry name" value="G_PROTEIN_RECEP_F1_2"/>
    <property type="match status" value="1"/>
</dbReference>
<dbReference type="InterPro" id="IPR017452">
    <property type="entry name" value="GPCR_Rhodpsn_7TM"/>
</dbReference>
<dbReference type="GO" id="GO:0004984">
    <property type="term" value="F:olfactory receptor activity"/>
    <property type="evidence" value="ECO:0007669"/>
    <property type="project" value="InterPro"/>
</dbReference>